<dbReference type="Proteomes" id="UP000695007">
    <property type="component" value="Unplaced"/>
</dbReference>
<evidence type="ECO:0000256" key="2">
    <source>
        <dbReference type="ARBA" id="ARBA00022771"/>
    </source>
</evidence>
<dbReference type="InterPro" id="IPR002893">
    <property type="entry name" value="Znf_MYND"/>
</dbReference>
<protein>
    <submittedName>
        <fullName evidence="8">Protein msta, isoform A</fullName>
    </submittedName>
</protein>
<organism evidence="7 8">
    <name type="scientific">Ceratosolen solmsi marchali</name>
    <dbReference type="NCBI Taxonomy" id="326594"/>
    <lineage>
        <taxon>Eukaryota</taxon>
        <taxon>Metazoa</taxon>
        <taxon>Ecdysozoa</taxon>
        <taxon>Arthropoda</taxon>
        <taxon>Hexapoda</taxon>
        <taxon>Insecta</taxon>
        <taxon>Pterygota</taxon>
        <taxon>Neoptera</taxon>
        <taxon>Endopterygota</taxon>
        <taxon>Hymenoptera</taxon>
        <taxon>Apocrita</taxon>
        <taxon>Proctotrupomorpha</taxon>
        <taxon>Chalcidoidea</taxon>
        <taxon>Agaonidae</taxon>
        <taxon>Agaoninae</taxon>
        <taxon>Ceratosolen</taxon>
    </lineage>
</organism>
<dbReference type="CTD" id="36581"/>
<dbReference type="PROSITE" id="PS50865">
    <property type="entry name" value="ZF_MYND_2"/>
    <property type="match status" value="1"/>
</dbReference>
<evidence type="ECO:0000313" key="7">
    <source>
        <dbReference type="Proteomes" id="UP000695007"/>
    </source>
</evidence>
<feature type="domain" description="MYND-type" evidence="6">
    <location>
        <begin position="7"/>
        <end position="43"/>
    </location>
</feature>
<evidence type="ECO:0000256" key="3">
    <source>
        <dbReference type="ARBA" id="ARBA00022833"/>
    </source>
</evidence>
<sequence>MSSMKVCALCHIPAAHRCAGCRSIFYCGRDHQKAHWRTHAASCRPYKLMENSILGRHYVALRRIKVGEIVIKEDVPLLEAPQQDTLAVCLGCYAILTCETAKPCDSCGWPLCLSCKKHGPECEFTSRYKDSKVSIMDFGVTHPTYKCIGAVRALSLRDNHPRDYERLINLASEIEEAIYEEAQLIAQFIKRFFNKLVDIPESDIAKIIGIMQINGHEIPTTEPSHVAVYDLSSYLEHSCKANCSKSFTNAGGIIIRAATTIEKDDHISICYTDPLWGTVNRRHHLLRTKFFECTCLRCSDPSEFGTMFNAIKCTNGNCSGYMLPETFLTMMVPDYKCNQCENALPSDSVDEMIELMGKDLTSMMKNDMATCQAFIKRHASKIHHNHFYMTDVKLALAQLIGQPSFGLLGLGDELIHEKILLCKKLDALLTSIVPAENRIRGLIFFELHAAIAEFGRRQDSNQLFDILQESKKFLNDAYYLLKYEPDILPEGKIAKIARKNLHNMEQIIQKLYRNTVVPL</sequence>
<keyword evidence="3" id="KW-0862">Zinc</keyword>
<dbReference type="GO" id="GO:0008276">
    <property type="term" value="F:protein methyltransferase activity"/>
    <property type="evidence" value="ECO:0007669"/>
    <property type="project" value="UniProtKB-ARBA"/>
</dbReference>
<dbReference type="GO" id="GO:0008170">
    <property type="term" value="F:N-methyltransferase activity"/>
    <property type="evidence" value="ECO:0007669"/>
    <property type="project" value="UniProtKB-ARBA"/>
</dbReference>
<dbReference type="Gene3D" id="2.170.270.10">
    <property type="entry name" value="SET domain"/>
    <property type="match status" value="1"/>
</dbReference>
<evidence type="ECO:0000313" key="8">
    <source>
        <dbReference type="RefSeq" id="XP_011500086.1"/>
    </source>
</evidence>
<feature type="domain" description="SET" evidence="5">
    <location>
        <begin position="41"/>
        <end position="272"/>
    </location>
</feature>
<dbReference type="SUPFAM" id="SSF144232">
    <property type="entry name" value="HIT/MYND zinc finger-like"/>
    <property type="match status" value="1"/>
</dbReference>
<dbReference type="Pfam" id="PF01753">
    <property type="entry name" value="zf-MYND"/>
    <property type="match status" value="1"/>
</dbReference>
<dbReference type="SUPFAM" id="SSF82199">
    <property type="entry name" value="SET domain"/>
    <property type="match status" value="1"/>
</dbReference>
<dbReference type="GO" id="GO:0008757">
    <property type="term" value="F:S-adenosylmethionine-dependent methyltransferase activity"/>
    <property type="evidence" value="ECO:0007669"/>
    <property type="project" value="UniProtKB-ARBA"/>
</dbReference>
<evidence type="ECO:0000259" key="6">
    <source>
        <dbReference type="PROSITE" id="PS50865"/>
    </source>
</evidence>
<dbReference type="PROSITE" id="PS01360">
    <property type="entry name" value="ZF_MYND_1"/>
    <property type="match status" value="1"/>
</dbReference>
<dbReference type="PROSITE" id="PS50280">
    <property type="entry name" value="SET"/>
    <property type="match status" value="1"/>
</dbReference>
<reference evidence="8" key="1">
    <citation type="submission" date="2025-08" db="UniProtKB">
        <authorList>
            <consortium name="RefSeq"/>
        </authorList>
    </citation>
    <scope>IDENTIFICATION</scope>
</reference>
<dbReference type="AlphaFoldDB" id="A0AAJ7DXK5"/>
<dbReference type="KEGG" id="csol:105363963"/>
<keyword evidence="1" id="KW-0479">Metal-binding</keyword>
<dbReference type="RefSeq" id="XP_011500086.1">
    <property type="nucleotide sequence ID" value="XM_011501784.1"/>
</dbReference>
<evidence type="ECO:0000256" key="1">
    <source>
        <dbReference type="ARBA" id="ARBA00022723"/>
    </source>
</evidence>
<dbReference type="PANTHER" id="PTHR46455:SF4">
    <property type="entry name" value="GH11294P"/>
    <property type="match status" value="1"/>
</dbReference>
<evidence type="ECO:0000259" key="5">
    <source>
        <dbReference type="PROSITE" id="PS50280"/>
    </source>
</evidence>
<keyword evidence="7" id="KW-1185">Reference proteome</keyword>
<dbReference type="Gene3D" id="1.10.220.160">
    <property type="match status" value="1"/>
</dbReference>
<gene>
    <name evidence="8" type="primary">LOC105363963</name>
</gene>
<dbReference type="Pfam" id="PF00856">
    <property type="entry name" value="SET"/>
    <property type="match status" value="1"/>
</dbReference>
<evidence type="ECO:0000256" key="4">
    <source>
        <dbReference type="PROSITE-ProRule" id="PRU00134"/>
    </source>
</evidence>
<name>A0AAJ7DXK5_9HYME</name>
<dbReference type="Gene3D" id="6.10.140.2220">
    <property type="match status" value="2"/>
</dbReference>
<dbReference type="InterPro" id="IPR053010">
    <property type="entry name" value="SET_SmydA-8"/>
</dbReference>
<proteinExistence type="predicted"/>
<dbReference type="GO" id="GO:0008270">
    <property type="term" value="F:zinc ion binding"/>
    <property type="evidence" value="ECO:0007669"/>
    <property type="project" value="UniProtKB-KW"/>
</dbReference>
<accession>A0AAJ7DXK5</accession>
<dbReference type="PANTHER" id="PTHR46455">
    <property type="entry name" value="SET AND MYND DOMAIN CONTAINING, ARTHROPOD-SPECIFIC, MEMBER 4, ISOFORM A"/>
    <property type="match status" value="1"/>
</dbReference>
<dbReference type="CDD" id="cd20071">
    <property type="entry name" value="SET_SMYD"/>
    <property type="match status" value="1"/>
</dbReference>
<dbReference type="InterPro" id="IPR001214">
    <property type="entry name" value="SET_dom"/>
</dbReference>
<keyword evidence="2 4" id="KW-0863">Zinc-finger</keyword>
<dbReference type="InterPro" id="IPR046341">
    <property type="entry name" value="SET_dom_sf"/>
</dbReference>
<dbReference type="GeneID" id="105363963"/>